<dbReference type="PANTHER" id="PTHR46401:SF2">
    <property type="entry name" value="GLYCOSYLTRANSFERASE WBBK-RELATED"/>
    <property type="match status" value="1"/>
</dbReference>
<reference evidence="4" key="1">
    <citation type="journal article" date="2015" name="Nature">
        <title>Complex archaea that bridge the gap between prokaryotes and eukaryotes.</title>
        <authorList>
            <person name="Spang A."/>
            <person name="Saw J.H."/>
            <person name="Jorgensen S.L."/>
            <person name="Zaremba-Niedzwiedzka K."/>
            <person name="Martijn J."/>
            <person name="Lind A.E."/>
            <person name="van Eijk R."/>
            <person name="Schleper C."/>
            <person name="Guy L."/>
            <person name="Ettema T.J."/>
        </authorList>
    </citation>
    <scope>NUCLEOTIDE SEQUENCE</scope>
</reference>
<feature type="domain" description="Glycosyltransferase subfamily 4-like N-terminal" evidence="3">
    <location>
        <begin position="19"/>
        <end position="160"/>
    </location>
</feature>
<dbReference type="AlphaFoldDB" id="A0A0F9NXP1"/>
<name>A0A0F9NXP1_9ZZZZ</name>
<keyword evidence="1" id="KW-0808">Transferase</keyword>
<dbReference type="CDD" id="cd03801">
    <property type="entry name" value="GT4_PimA-like"/>
    <property type="match status" value="1"/>
</dbReference>
<dbReference type="GO" id="GO:0009103">
    <property type="term" value="P:lipopolysaccharide biosynthetic process"/>
    <property type="evidence" value="ECO:0007669"/>
    <property type="project" value="TreeGrafter"/>
</dbReference>
<evidence type="ECO:0000259" key="2">
    <source>
        <dbReference type="Pfam" id="PF00534"/>
    </source>
</evidence>
<comment type="caution">
    <text evidence="4">The sequence shown here is derived from an EMBL/GenBank/DDBJ whole genome shotgun (WGS) entry which is preliminary data.</text>
</comment>
<evidence type="ECO:0000256" key="1">
    <source>
        <dbReference type="ARBA" id="ARBA00022679"/>
    </source>
</evidence>
<dbReference type="InterPro" id="IPR001296">
    <property type="entry name" value="Glyco_trans_1"/>
</dbReference>
<dbReference type="PANTHER" id="PTHR46401">
    <property type="entry name" value="GLYCOSYLTRANSFERASE WBBK-RELATED"/>
    <property type="match status" value="1"/>
</dbReference>
<proteinExistence type="predicted"/>
<sequence>MDKLDICLVSLTFAPDTLDGAAKFFKGIYNYLKNQGHNVKVITGKWNFKLSDPNIYQINILRRRFFWFPQFNLRAVKYLRRYKFDIIHGNSPKGALPIILANKKYFISTIHDLGPFETLFTKIPVEKLIIKVVSQKSRFITTCSDSIKKEIKHYIPKVNVDRIFNLYSAIEEKFKPLPKKAQKLKERLKIKGPVLLYLGRIAKYKGVDDIIEAYKNAKKEIPDLTLVIGGKPDFYMEKIYNEWKQKYNDICFVGFVPDKDMASYYSMGDLFVTYSYASEGFGLTPIEAIACGTPVICSSLRAYREVLKDNAIFVPPKSPHLLAREIVKLLKNESQRKNLISKAQEFVKRYTWESVGKKLESVYHKFLNENVKTNF</sequence>
<protein>
    <recommendedName>
        <fullName evidence="5">Glycosyltransferase family 1 protein</fullName>
    </recommendedName>
</protein>
<gene>
    <name evidence="4" type="ORF">LCGC14_0971900</name>
</gene>
<evidence type="ECO:0008006" key="5">
    <source>
        <dbReference type="Google" id="ProtNLM"/>
    </source>
</evidence>
<evidence type="ECO:0000259" key="3">
    <source>
        <dbReference type="Pfam" id="PF13439"/>
    </source>
</evidence>
<organism evidence="4">
    <name type="scientific">marine sediment metagenome</name>
    <dbReference type="NCBI Taxonomy" id="412755"/>
    <lineage>
        <taxon>unclassified sequences</taxon>
        <taxon>metagenomes</taxon>
        <taxon>ecological metagenomes</taxon>
    </lineage>
</organism>
<dbReference type="SUPFAM" id="SSF53756">
    <property type="entry name" value="UDP-Glycosyltransferase/glycogen phosphorylase"/>
    <property type="match status" value="1"/>
</dbReference>
<dbReference type="Pfam" id="PF00534">
    <property type="entry name" value="Glycos_transf_1"/>
    <property type="match status" value="1"/>
</dbReference>
<accession>A0A0F9NXP1</accession>
<dbReference type="Gene3D" id="3.40.50.2000">
    <property type="entry name" value="Glycogen Phosphorylase B"/>
    <property type="match status" value="2"/>
</dbReference>
<feature type="domain" description="Glycosyl transferase family 1" evidence="2">
    <location>
        <begin position="183"/>
        <end position="345"/>
    </location>
</feature>
<evidence type="ECO:0000313" key="4">
    <source>
        <dbReference type="EMBL" id="KKN16837.1"/>
    </source>
</evidence>
<dbReference type="Pfam" id="PF13439">
    <property type="entry name" value="Glyco_transf_4"/>
    <property type="match status" value="1"/>
</dbReference>
<dbReference type="EMBL" id="LAZR01003577">
    <property type="protein sequence ID" value="KKN16837.1"/>
    <property type="molecule type" value="Genomic_DNA"/>
</dbReference>
<dbReference type="InterPro" id="IPR028098">
    <property type="entry name" value="Glyco_trans_4-like_N"/>
</dbReference>
<dbReference type="GO" id="GO:0016757">
    <property type="term" value="F:glycosyltransferase activity"/>
    <property type="evidence" value="ECO:0007669"/>
    <property type="project" value="InterPro"/>
</dbReference>